<dbReference type="Proteomes" id="UP000265916">
    <property type="component" value="Unassembled WGS sequence"/>
</dbReference>
<dbReference type="InterPro" id="IPR036291">
    <property type="entry name" value="NAD(P)-bd_dom_sf"/>
</dbReference>
<dbReference type="SUPFAM" id="SSF51735">
    <property type="entry name" value="NAD(P)-binding Rossmann-fold domains"/>
    <property type="match status" value="1"/>
</dbReference>
<evidence type="ECO:0000313" key="1">
    <source>
        <dbReference type="EMBL" id="RIY38487.1"/>
    </source>
</evidence>
<dbReference type="EMBL" id="NRJG01000067">
    <property type="protein sequence ID" value="RIY38487.1"/>
    <property type="molecule type" value="Genomic_DNA"/>
</dbReference>
<dbReference type="RefSeq" id="WP_119531295.1">
    <property type="nucleotide sequence ID" value="NZ_JBHSSP010000001.1"/>
</dbReference>
<dbReference type="Gene3D" id="3.40.50.720">
    <property type="entry name" value="NAD(P)-binding Rossmann-like Domain"/>
    <property type="match status" value="1"/>
</dbReference>
<comment type="caution">
    <text evidence="1">The sequence shown here is derived from an EMBL/GenBank/DDBJ whole genome shotgun (WGS) entry which is preliminary data.</text>
</comment>
<dbReference type="OrthoDB" id="9805684at2"/>
<accession>A0A3A1YR20</accession>
<evidence type="ECO:0000313" key="2">
    <source>
        <dbReference type="Proteomes" id="UP000265916"/>
    </source>
</evidence>
<proteinExistence type="predicted"/>
<sequence length="338" mass="38537">MGLHIAISANELFITKFLTIAEGLHDDIRRITIVENSSADEYNFEDMEVIERFNYDYMKYANVDWDDVDLYLYNDNLENLKFLTGAAANSVFSIDLTGYSATLDQMPVVVPRVDETQLEEALEKKMCSLPHPQVSQLMYVINNLRVNQPMLYVSVTNVFPVTYVSDDAAPRLAKETRDFFNFTGEGVSPETWLAFDVNTLTDIAPNKQVNFEAQVQRLMPQIDTVHCHNLVAPVFYGVSQSVTVGLTNGNTIDTGIVEEWLGDLKDFEGINYKVNKSSPRKYLHEETESLLEFSDVSNMETVKWKSVADNDQLVLMQTYELINLFIDNNFFKPQLLNA</sequence>
<gene>
    <name evidence="1" type="ORF">CKF58_04215</name>
</gene>
<dbReference type="SUPFAM" id="SSF55347">
    <property type="entry name" value="Glyceraldehyde-3-phosphate dehydrogenase-like, C-terminal domain"/>
    <property type="match status" value="1"/>
</dbReference>
<name>A0A3A1YR20_9GAMM</name>
<reference evidence="1 2" key="1">
    <citation type="submission" date="2017-08" db="EMBL/GenBank/DDBJ databases">
        <title>Reclassification of Bisgaard taxon 37 and 44.</title>
        <authorList>
            <person name="Christensen H."/>
        </authorList>
    </citation>
    <scope>NUCLEOTIDE SEQUENCE [LARGE SCALE GENOMIC DNA]</scope>
    <source>
        <strain evidence="1 2">111</strain>
    </source>
</reference>
<keyword evidence="2" id="KW-1185">Reference proteome</keyword>
<organism evidence="1 2">
    <name type="scientific">Psittacicella hinzii</name>
    <dbReference type="NCBI Taxonomy" id="2028575"/>
    <lineage>
        <taxon>Bacteria</taxon>
        <taxon>Pseudomonadati</taxon>
        <taxon>Pseudomonadota</taxon>
        <taxon>Gammaproteobacteria</taxon>
        <taxon>Pasteurellales</taxon>
        <taxon>Psittacicellaceae</taxon>
        <taxon>Psittacicella</taxon>
    </lineage>
</organism>
<dbReference type="AlphaFoldDB" id="A0A3A1YR20"/>
<dbReference type="Gene3D" id="3.30.360.10">
    <property type="entry name" value="Dihydrodipicolinate Reductase, domain 2"/>
    <property type="match status" value="1"/>
</dbReference>
<protein>
    <submittedName>
        <fullName evidence="1">Uncharacterized protein</fullName>
    </submittedName>
</protein>